<sequence length="125" mass="13233">MATAKDLMSDAVRGVQVTATMREAIALLAHHGLAGLPVIDASGALQGMVSQYDILASFSDPALMDAPVVDHMTTNTVTLDQSDSIESIAEKFKETRVQRAPVVNGASVVGMVSRTDLVNYLAQFV</sequence>
<dbReference type="PANTHER" id="PTHR43080">
    <property type="entry name" value="CBS DOMAIN-CONTAINING PROTEIN CBSX3, MITOCHONDRIAL"/>
    <property type="match status" value="1"/>
</dbReference>
<dbReference type="Gene3D" id="3.10.580.10">
    <property type="entry name" value="CBS-domain"/>
    <property type="match status" value="1"/>
</dbReference>
<accession>A0A5C5YDM8</accession>
<name>A0A5C5YDM8_9BACT</name>
<dbReference type="OrthoDB" id="9790355at2"/>
<dbReference type="AlphaFoldDB" id="A0A5C5YDM8"/>
<dbReference type="InterPro" id="IPR046342">
    <property type="entry name" value="CBS_dom_sf"/>
</dbReference>
<dbReference type="InterPro" id="IPR051257">
    <property type="entry name" value="Diverse_CBS-Domain"/>
</dbReference>
<dbReference type="Proteomes" id="UP000318478">
    <property type="component" value="Unassembled WGS sequence"/>
</dbReference>
<dbReference type="SUPFAM" id="SSF54631">
    <property type="entry name" value="CBS-domain pair"/>
    <property type="match status" value="1"/>
</dbReference>
<proteinExistence type="predicted"/>
<dbReference type="Pfam" id="PF00571">
    <property type="entry name" value="CBS"/>
    <property type="match status" value="2"/>
</dbReference>
<evidence type="ECO:0000256" key="2">
    <source>
        <dbReference type="PROSITE-ProRule" id="PRU00703"/>
    </source>
</evidence>
<organism evidence="4 5">
    <name type="scientific">Posidoniimonas polymericola</name>
    <dbReference type="NCBI Taxonomy" id="2528002"/>
    <lineage>
        <taxon>Bacteria</taxon>
        <taxon>Pseudomonadati</taxon>
        <taxon>Planctomycetota</taxon>
        <taxon>Planctomycetia</taxon>
        <taxon>Pirellulales</taxon>
        <taxon>Lacipirellulaceae</taxon>
        <taxon>Posidoniimonas</taxon>
    </lineage>
</organism>
<dbReference type="InterPro" id="IPR000644">
    <property type="entry name" value="CBS_dom"/>
</dbReference>
<gene>
    <name evidence="4" type="primary">hrp1</name>
    <name evidence="4" type="ORF">Pla123a_37410</name>
</gene>
<reference evidence="4 5" key="1">
    <citation type="submission" date="2019-02" db="EMBL/GenBank/DDBJ databases">
        <title>Deep-cultivation of Planctomycetes and their phenomic and genomic characterization uncovers novel biology.</title>
        <authorList>
            <person name="Wiegand S."/>
            <person name="Jogler M."/>
            <person name="Boedeker C."/>
            <person name="Pinto D."/>
            <person name="Vollmers J."/>
            <person name="Rivas-Marin E."/>
            <person name="Kohn T."/>
            <person name="Peeters S.H."/>
            <person name="Heuer A."/>
            <person name="Rast P."/>
            <person name="Oberbeckmann S."/>
            <person name="Bunk B."/>
            <person name="Jeske O."/>
            <person name="Meyerdierks A."/>
            <person name="Storesund J.E."/>
            <person name="Kallscheuer N."/>
            <person name="Luecker S."/>
            <person name="Lage O.M."/>
            <person name="Pohl T."/>
            <person name="Merkel B.J."/>
            <person name="Hornburger P."/>
            <person name="Mueller R.-W."/>
            <person name="Bruemmer F."/>
            <person name="Labrenz M."/>
            <person name="Spormann A.M."/>
            <person name="Op Den Camp H."/>
            <person name="Overmann J."/>
            <person name="Amann R."/>
            <person name="Jetten M.S.M."/>
            <person name="Mascher T."/>
            <person name="Medema M.H."/>
            <person name="Devos D.P."/>
            <person name="Kaster A.-K."/>
            <person name="Ovreas L."/>
            <person name="Rohde M."/>
            <person name="Galperin M.Y."/>
            <person name="Jogler C."/>
        </authorList>
    </citation>
    <scope>NUCLEOTIDE SEQUENCE [LARGE SCALE GENOMIC DNA]</scope>
    <source>
        <strain evidence="4 5">Pla123a</strain>
    </source>
</reference>
<dbReference type="EMBL" id="SJPO01000009">
    <property type="protein sequence ID" value="TWT73847.1"/>
    <property type="molecule type" value="Genomic_DNA"/>
</dbReference>
<feature type="domain" description="CBS" evidence="3">
    <location>
        <begin position="72"/>
        <end position="125"/>
    </location>
</feature>
<feature type="domain" description="CBS" evidence="3">
    <location>
        <begin position="8"/>
        <end position="66"/>
    </location>
</feature>
<protein>
    <submittedName>
        <fullName evidence="4">Hypoxic response protein 1</fullName>
    </submittedName>
</protein>
<dbReference type="PROSITE" id="PS51371">
    <property type="entry name" value="CBS"/>
    <property type="match status" value="2"/>
</dbReference>
<keyword evidence="1 2" id="KW-0129">CBS domain</keyword>
<keyword evidence="5" id="KW-1185">Reference proteome</keyword>
<comment type="caution">
    <text evidence="4">The sequence shown here is derived from an EMBL/GenBank/DDBJ whole genome shotgun (WGS) entry which is preliminary data.</text>
</comment>
<evidence type="ECO:0000256" key="1">
    <source>
        <dbReference type="ARBA" id="ARBA00023122"/>
    </source>
</evidence>
<evidence type="ECO:0000259" key="3">
    <source>
        <dbReference type="PROSITE" id="PS51371"/>
    </source>
</evidence>
<evidence type="ECO:0000313" key="4">
    <source>
        <dbReference type="EMBL" id="TWT73847.1"/>
    </source>
</evidence>
<dbReference type="SMART" id="SM00116">
    <property type="entry name" value="CBS"/>
    <property type="match status" value="2"/>
</dbReference>
<dbReference type="RefSeq" id="WP_146589701.1">
    <property type="nucleotide sequence ID" value="NZ_SJPO01000009.1"/>
</dbReference>
<dbReference type="PANTHER" id="PTHR43080:SF2">
    <property type="entry name" value="CBS DOMAIN-CONTAINING PROTEIN"/>
    <property type="match status" value="1"/>
</dbReference>
<evidence type="ECO:0000313" key="5">
    <source>
        <dbReference type="Proteomes" id="UP000318478"/>
    </source>
</evidence>